<dbReference type="PROSITE" id="PS51296">
    <property type="entry name" value="RIESKE"/>
    <property type="match status" value="1"/>
</dbReference>
<dbReference type="RefSeq" id="WP_111597418.1">
    <property type="nucleotide sequence ID" value="NZ_QLLL01000003.1"/>
</dbReference>
<feature type="domain" description="Rieske" evidence="5">
    <location>
        <begin position="74"/>
        <end position="153"/>
    </location>
</feature>
<sequence length="154" mass="15279">MDRKDFLSGLGISLAAVCVGGLAACSKGGDDTPTPNPGNGNGNGNGNGGNNALLSIDLNTQLKNLGDFTIANGVILIRTGAGNTAADFSALSSRCTHEGCTVATFNNSTSLIECNAPCGHGSRYTATGSVAQGPATSSLSKKTITVANNTLSVS</sequence>
<keyword evidence="7" id="KW-1185">Reference proteome</keyword>
<dbReference type="InterPro" id="IPR036922">
    <property type="entry name" value="Rieske_2Fe-2S_sf"/>
</dbReference>
<comment type="caution">
    <text evidence="6">The sequence shown here is derived from an EMBL/GenBank/DDBJ whole genome shotgun (WGS) entry which is preliminary data.</text>
</comment>
<dbReference type="PROSITE" id="PS51257">
    <property type="entry name" value="PROKAR_LIPOPROTEIN"/>
    <property type="match status" value="1"/>
</dbReference>
<dbReference type="CDD" id="cd03467">
    <property type="entry name" value="Rieske"/>
    <property type="match status" value="1"/>
</dbReference>
<evidence type="ECO:0000256" key="1">
    <source>
        <dbReference type="ARBA" id="ARBA00022714"/>
    </source>
</evidence>
<dbReference type="SUPFAM" id="SSF50022">
    <property type="entry name" value="ISP domain"/>
    <property type="match status" value="1"/>
</dbReference>
<evidence type="ECO:0000256" key="4">
    <source>
        <dbReference type="ARBA" id="ARBA00023014"/>
    </source>
</evidence>
<accession>A0A327QT68</accession>
<dbReference type="Proteomes" id="UP000249547">
    <property type="component" value="Unassembled WGS sequence"/>
</dbReference>
<evidence type="ECO:0000256" key="2">
    <source>
        <dbReference type="ARBA" id="ARBA00022723"/>
    </source>
</evidence>
<reference evidence="6 7" key="1">
    <citation type="submission" date="2018-06" db="EMBL/GenBank/DDBJ databases">
        <title>Genomic Encyclopedia of Archaeal and Bacterial Type Strains, Phase II (KMG-II): from individual species to whole genera.</title>
        <authorList>
            <person name="Goeker M."/>
        </authorList>
    </citation>
    <scope>NUCLEOTIDE SEQUENCE [LARGE SCALE GENOMIC DNA]</scope>
    <source>
        <strain evidence="6 7">DSM 23857</strain>
    </source>
</reference>
<evidence type="ECO:0000256" key="3">
    <source>
        <dbReference type="ARBA" id="ARBA00023004"/>
    </source>
</evidence>
<evidence type="ECO:0000259" key="5">
    <source>
        <dbReference type="PROSITE" id="PS51296"/>
    </source>
</evidence>
<organism evidence="6 7">
    <name type="scientific">Chitinophaga skermanii</name>
    <dbReference type="NCBI Taxonomy" id="331697"/>
    <lineage>
        <taxon>Bacteria</taxon>
        <taxon>Pseudomonadati</taxon>
        <taxon>Bacteroidota</taxon>
        <taxon>Chitinophagia</taxon>
        <taxon>Chitinophagales</taxon>
        <taxon>Chitinophagaceae</taxon>
        <taxon>Chitinophaga</taxon>
    </lineage>
</organism>
<dbReference type="Pfam" id="PF00355">
    <property type="entry name" value="Rieske"/>
    <property type="match status" value="1"/>
</dbReference>
<dbReference type="Gene3D" id="2.102.10.10">
    <property type="entry name" value="Rieske [2Fe-2S] iron-sulphur domain"/>
    <property type="match status" value="1"/>
</dbReference>
<dbReference type="AlphaFoldDB" id="A0A327QT68"/>
<protein>
    <submittedName>
        <fullName evidence="6">Rieske Fe-S protein</fullName>
    </submittedName>
</protein>
<dbReference type="InterPro" id="IPR017941">
    <property type="entry name" value="Rieske_2Fe-2S"/>
</dbReference>
<dbReference type="GO" id="GO:0046872">
    <property type="term" value="F:metal ion binding"/>
    <property type="evidence" value="ECO:0007669"/>
    <property type="project" value="UniProtKB-KW"/>
</dbReference>
<keyword evidence="3" id="KW-0408">Iron</keyword>
<gene>
    <name evidence="6" type="ORF">LX64_01961</name>
</gene>
<dbReference type="EMBL" id="QLLL01000003">
    <property type="protein sequence ID" value="RAJ06834.1"/>
    <property type="molecule type" value="Genomic_DNA"/>
</dbReference>
<dbReference type="OrthoDB" id="165343at2"/>
<keyword evidence="4" id="KW-0411">Iron-sulfur</keyword>
<name>A0A327QT68_9BACT</name>
<dbReference type="GO" id="GO:0051537">
    <property type="term" value="F:2 iron, 2 sulfur cluster binding"/>
    <property type="evidence" value="ECO:0007669"/>
    <property type="project" value="UniProtKB-KW"/>
</dbReference>
<keyword evidence="1" id="KW-0001">2Fe-2S</keyword>
<keyword evidence="2" id="KW-0479">Metal-binding</keyword>
<evidence type="ECO:0000313" key="7">
    <source>
        <dbReference type="Proteomes" id="UP000249547"/>
    </source>
</evidence>
<evidence type="ECO:0000313" key="6">
    <source>
        <dbReference type="EMBL" id="RAJ06834.1"/>
    </source>
</evidence>
<proteinExistence type="predicted"/>